<accession>A0A0P6XTM8</accession>
<proteinExistence type="predicted"/>
<dbReference type="SUPFAM" id="SSF53613">
    <property type="entry name" value="Ribokinase-like"/>
    <property type="match status" value="1"/>
</dbReference>
<protein>
    <recommendedName>
        <fullName evidence="3">Carbohydrate kinase PfkB domain-containing protein</fullName>
    </recommendedName>
</protein>
<dbReference type="PANTHER" id="PTHR47098:SF2">
    <property type="entry name" value="PROTEIN MAK32"/>
    <property type="match status" value="1"/>
</dbReference>
<dbReference type="GO" id="GO:0016301">
    <property type="term" value="F:kinase activity"/>
    <property type="evidence" value="ECO:0007669"/>
    <property type="project" value="UniProtKB-KW"/>
</dbReference>
<dbReference type="RefSeq" id="WP_062421084.1">
    <property type="nucleotide sequence ID" value="NZ_BBYA01000008.1"/>
</dbReference>
<dbReference type="AlphaFoldDB" id="A0A0P6XTM8"/>
<evidence type="ECO:0000259" key="3">
    <source>
        <dbReference type="Pfam" id="PF00294"/>
    </source>
</evidence>
<dbReference type="PANTHER" id="PTHR47098">
    <property type="entry name" value="PROTEIN MAK32"/>
    <property type="match status" value="1"/>
</dbReference>
<dbReference type="InterPro" id="IPR011611">
    <property type="entry name" value="PfkB_dom"/>
</dbReference>
<reference evidence="4 5" key="1">
    <citation type="submission" date="2015-07" db="EMBL/GenBank/DDBJ databases">
        <title>Genome sequence of Leptolinea tardivitalis DSM 16556.</title>
        <authorList>
            <person name="Hemp J."/>
            <person name="Ward L.M."/>
            <person name="Pace L.A."/>
            <person name="Fischer W.W."/>
        </authorList>
    </citation>
    <scope>NUCLEOTIDE SEQUENCE [LARGE SCALE GENOMIC DNA]</scope>
    <source>
        <strain evidence="4 5">YMTK-2</strain>
    </source>
</reference>
<feature type="domain" description="Carbohydrate kinase PfkB" evidence="3">
    <location>
        <begin position="193"/>
        <end position="322"/>
    </location>
</feature>
<dbReference type="PATRIC" id="fig|229920.5.peg.1368"/>
<comment type="caution">
    <text evidence="4">The sequence shown here is derived from an EMBL/GenBank/DDBJ whole genome shotgun (WGS) entry which is preliminary data.</text>
</comment>
<dbReference type="PROSITE" id="PS00584">
    <property type="entry name" value="PFKB_KINASES_2"/>
    <property type="match status" value="1"/>
</dbReference>
<dbReference type="InterPro" id="IPR029056">
    <property type="entry name" value="Ribokinase-like"/>
</dbReference>
<dbReference type="OrthoDB" id="9779730at2"/>
<name>A0A0P6XTM8_9CHLR</name>
<evidence type="ECO:0000256" key="1">
    <source>
        <dbReference type="ARBA" id="ARBA00022679"/>
    </source>
</evidence>
<organism evidence="4 5">
    <name type="scientific">Leptolinea tardivitalis</name>
    <dbReference type="NCBI Taxonomy" id="229920"/>
    <lineage>
        <taxon>Bacteria</taxon>
        <taxon>Bacillati</taxon>
        <taxon>Chloroflexota</taxon>
        <taxon>Anaerolineae</taxon>
        <taxon>Anaerolineales</taxon>
        <taxon>Anaerolineaceae</taxon>
        <taxon>Leptolinea</taxon>
    </lineage>
</organism>
<evidence type="ECO:0000256" key="2">
    <source>
        <dbReference type="ARBA" id="ARBA00022777"/>
    </source>
</evidence>
<evidence type="ECO:0000313" key="5">
    <source>
        <dbReference type="Proteomes" id="UP000050430"/>
    </source>
</evidence>
<dbReference type="STRING" id="229920.ADM99_06995"/>
<keyword evidence="1" id="KW-0808">Transferase</keyword>
<gene>
    <name evidence="4" type="ORF">ADM99_06995</name>
</gene>
<dbReference type="Gene3D" id="3.40.1190.20">
    <property type="match status" value="1"/>
</dbReference>
<dbReference type="InterPro" id="IPR002173">
    <property type="entry name" value="Carboh/pur_kinase_PfkB_CS"/>
</dbReference>
<dbReference type="Pfam" id="PF00294">
    <property type="entry name" value="PfkB"/>
    <property type="match status" value="1"/>
</dbReference>
<dbReference type="EMBL" id="LGCK01000007">
    <property type="protein sequence ID" value="KPL72807.1"/>
    <property type="molecule type" value="Genomic_DNA"/>
</dbReference>
<keyword evidence="2" id="KW-0418">Kinase</keyword>
<keyword evidence="5" id="KW-1185">Reference proteome</keyword>
<dbReference type="Proteomes" id="UP000050430">
    <property type="component" value="Unassembled WGS sequence"/>
</dbReference>
<evidence type="ECO:0000313" key="4">
    <source>
        <dbReference type="EMBL" id="KPL72807.1"/>
    </source>
</evidence>
<sequence>MKRKNDKSQPVLRYLLAGLLDRSTIVTADGRYRVDQPGGSALYAAGGLGLWDSSIGILGAVGSDYPDEWLKQLEERNFDIQGIRTIAEPIDQRFFVAYDQTGARDRSAPVSVFLKLQAPLPHELLGYTPREIQLDSRNRPGPLTLRPADVPTEYLDATAIHFCPSDFLTHSLMPGILRQGQIQTITIDPAPGYMNKTFFDDIPQVVAGITAFLPSEEDVYSLFEGKTRDLHDIAETLAGYGCEFVVIKRGDKGVLLYEHVSHSFWTIPAYPIQPVDPTGAGDAFCGGFLAGLRLKYDPLEAALMGSVSASFKVQGSGPFYPMDALPELVKARIDILREKTKKE</sequence>